<reference evidence="8" key="1">
    <citation type="journal article" date="2019" name="Int. J. Syst. Evol. Microbiol.">
        <title>The Global Catalogue of Microorganisms (GCM) 10K type strain sequencing project: providing services to taxonomists for standard genome sequencing and annotation.</title>
        <authorList>
            <consortium name="The Broad Institute Genomics Platform"/>
            <consortium name="The Broad Institute Genome Sequencing Center for Infectious Disease"/>
            <person name="Wu L."/>
            <person name="Ma J."/>
        </authorList>
    </citation>
    <scope>NUCLEOTIDE SEQUENCE [LARGE SCALE GENOMIC DNA]</scope>
    <source>
        <strain evidence="8">KCTC 52677</strain>
    </source>
</reference>
<dbReference type="Proteomes" id="UP001595377">
    <property type="component" value="Unassembled WGS sequence"/>
</dbReference>
<feature type="transmembrane region" description="Helical" evidence="5">
    <location>
        <begin position="166"/>
        <end position="184"/>
    </location>
</feature>
<feature type="transmembrane region" description="Helical" evidence="5">
    <location>
        <begin position="77"/>
        <end position="96"/>
    </location>
</feature>
<feature type="transmembrane region" description="Helical" evidence="5">
    <location>
        <begin position="126"/>
        <end position="145"/>
    </location>
</feature>
<evidence type="ECO:0000313" key="8">
    <source>
        <dbReference type="Proteomes" id="UP001595377"/>
    </source>
</evidence>
<evidence type="ECO:0000256" key="5">
    <source>
        <dbReference type="SAM" id="Phobius"/>
    </source>
</evidence>
<name>A0ABV7DK46_9HYPH</name>
<keyword evidence="2 5" id="KW-0812">Transmembrane</keyword>
<feature type="domain" description="NnrU" evidence="6">
    <location>
        <begin position="3"/>
        <end position="192"/>
    </location>
</feature>
<evidence type="ECO:0000256" key="3">
    <source>
        <dbReference type="ARBA" id="ARBA00022989"/>
    </source>
</evidence>
<organism evidence="7 8">
    <name type="scientific">Shinella pollutisoli</name>
    <dbReference type="NCBI Taxonomy" id="2250594"/>
    <lineage>
        <taxon>Bacteria</taxon>
        <taxon>Pseudomonadati</taxon>
        <taxon>Pseudomonadota</taxon>
        <taxon>Alphaproteobacteria</taxon>
        <taxon>Hyphomicrobiales</taxon>
        <taxon>Rhizobiaceae</taxon>
        <taxon>Shinella</taxon>
    </lineage>
</organism>
<dbReference type="RefSeq" id="WP_257316732.1">
    <property type="nucleotide sequence ID" value="NZ_JANFDG010000022.1"/>
</dbReference>
<accession>A0ABV7DK46</accession>
<proteinExistence type="predicted"/>
<evidence type="ECO:0000256" key="4">
    <source>
        <dbReference type="ARBA" id="ARBA00023136"/>
    </source>
</evidence>
<protein>
    <submittedName>
        <fullName evidence="7">NnrU family protein</fullName>
    </submittedName>
</protein>
<comment type="subcellular location">
    <subcellularLocation>
        <location evidence="1">Membrane</location>
        <topology evidence="1">Multi-pass membrane protein</topology>
    </subcellularLocation>
</comment>
<evidence type="ECO:0000259" key="6">
    <source>
        <dbReference type="Pfam" id="PF07298"/>
    </source>
</evidence>
<evidence type="ECO:0000256" key="1">
    <source>
        <dbReference type="ARBA" id="ARBA00004141"/>
    </source>
</evidence>
<dbReference type="InterPro" id="IPR009915">
    <property type="entry name" value="NnrU_dom"/>
</dbReference>
<keyword evidence="3 5" id="KW-1133">Transmembrane helix</keyword>
<evidence type="ECO:0000313" key="7">
    <source>
        <dbReference type="EMBL" id="MFC3075345.1"/>
    </source>
</evidence>
<dbReference type="EMBL" id="JBHRSP010000034">
    <property type="protein sequence ID" value="MFC3075345.1"/>
    <property type="molecule type" value="Genomic_DNA"/>
</dbReference>
<comment type="caution">
    <text evidence="7">The sequence shown here is derived from an EMBL/GenBank/DDBJ whole genome shotgun (WGS) entry which is preliminary data.</text>
</comment>
<gene>
    <name evidence="7" type="ORF">ACFOHH_19710</name>
</gene>
<feature type="transmembrane region" description="Helical" evidence="5">
    <location>
        <begin position="35"/>
        <end position="57"/>
    </location>
</feature>
<dbReference type="Pfam" id="PF07298">
    <property type="entry name" value="NnrU"/>
    <property type="match status" value="1"/>
</dbReference>
<evidence type="ECO:0000256" key="2">
    <source>
        <dbReference type="ARBA" id="ARBA00022692"/>
    </source>
</evidence>
<keyword evidence="8" id="KW-1185">Reference proteome</keyword>
<keyword evidence="4 5" id="KW-0472">Membrane</keyword>
<sequence length="194" mass="20931">MALLVAGLVLFLVTHLVRPFAPGLRTAGIATLGKPAWMVLHGVASLASLVMIVYGFIEARDTGGELLYTPPAFMAHITLTLMLIASICLVAGFLPAGHIRQKLKFPILVAIKIWALAHLLANGETYSVLVFITILAWAVVLRITLKKRIAAGETALPVFVSAKHDLVSIVLGAALYVAIVFWLHEWLIGVRPLP</sequence>